<proteinExistence type="inferred from homology"/>
<dbReference type="PIRSF" id="PIRSF000193">
    <property type="entry name" value="Pyrrol-5-carb_rd"/>
    <property type="match status" value="1"/>
</dbReference>
<accession>A0ABM6JAH1</accession>
<dbReference type="Gene3D" id="3.40.50.720">
    <property type="entry name" value="NAD(P)-binding Rossmann-like Domain"/>
    <property type="match status" value="1"/>
</dbReference>
<dbReference type="InterPro" id="IPR029036">
    <property type="entry name" value="P5CR_dimer"/>
</dbReference>
<comment type="function">
    <text evidence="4">Catalyzes the reduction of 1-pyrroline-5-carboxylate (PCA) to L-proline.</text>
</comment>
<dbReference type="PROSITE" id="PS00521">
    <property type="entry name" value="P5CR"/>
    <property type="match status" value="1"/>
</dbReference>
<dbReference type="InterPro" id="IPR008927">
    <property type="entry name" value="6-PGluconate_DH-like_C_sf"/>
</dbReference>
<dbReference type="EMBL" id="CP020452">
    <property type="protein sequence ID" value="ARC50496.1"/>
    <property type="molecule type" value="Genomic_DNA"/>
</dbReference>
<evidence type="ECO:0000256" key="3">
    <source>
        <dbReference type="ARBA" id="ARBA00023002"/>
    </source>
</evidence>
<keyword evidence="4 6" id="KW-0028">Amino-acid biosynthesis</keyword>
<dbReference type="PANTHER" id="PTHR11645">
    <property type="entry name" value="PYRROLINE-5-CARBOXYLATE REDUCTASE"/>
    <property type="match status" value="1"/>
</dbReference>
<evidence type="ECO:0000259" key="7">
    <source>
        <dbReference type="Pfam" id="PF03807"/>
    </source>
</evidence>
<organism evidence="9 10">
    <name type="scientific">Neisseria mucosa</name>
    <dbReference type="NCBI Taxonomy" id="488"/>
    <lineage>
        <taxon>Bacteria</taxon>
        <taxon>Pseudomonadati</taxon>
        <taxon>Pseudomonadota</taxon>
        <taxon>Betaproteobacteria</taxon>
        <taxon>Neisseriales</taxon>
        <taxon>Neisseriaceae</taxon>
        <taxon>Neisseria</taxon>
    </lineage>
</organism>
<evidence type="ECO:0000256" key="5">
    <source>
        <dbReference type="NCBIfam" id="TIGR00112"/>
    </source>
</evidence>
<evidence type="ECO:0000313" key="10">
    <source>
        <dbReference type="Proteomes" id="UP000191272"/>
    </source>
</evidence>
<keyword evidence="10" id="KW-1185">Reference proteome</keyword>
<name>A0ABM6JAH1_NEIMU</name>
<dbReference type="NCBIfam" id="TIGR00112">
    <property type="entry name" value="proC"/>
    <property type="match status" value="1"/>
</dbReference>
<dbReference type="SUPFAM" id="SSF48179">
    <property type="entry name" value="6-phosphogluconate dehydrogenase C-terminal domain-like"/>
    <property type="match status" value="1"/>
</dbReference>
<dbReference type="InterPro" id="IPR000304">
    <property type="entry name" value="Pyrroline-COOH_reductase"/>
</dbReference>
<evidence type="ECO:0000256" key="4">
    <source>
        <dbReference type="HAMAP-Rule" id="MF_01925"/>
    </source>
</evidence>
<keyword evidence="4 6" id="KW-0641">Proline biosynthesis</keyword>
<comment type="pathway">
    <text evidence="4 6">Amino-acid biosynthesis; L-proline biosynthesis; L-proline from L-glutamate 5-semialdehyde: step 1/1.</text>
</comment>
<protein>
    <recommendedName>
        <fullName evidence="4 5">Pyrroline-5-carboxylate reductase</fullName>
        <shortName evidence="4">P5C reductase</shortName>
        <shortName evidence="4">P5CR</shortName>
        <ecNumber evidence="4 5">1.5.1.2</ecNumber>
    </recommendedName>
    <alternativeName>
        <fullName evidence="4">PCA reductase</fullName>
    </alternativeName>
</protein>
<dbReference type="Gene3D" id="1.10.3730.10">
    <property type="entry name" value="ProC C-terminal domain-like"/>
    <property type="match status" value="1"/>
</dbReference>
<comment type="similarity">
    <text evidence="1 4 6">Belongs to the pyrroline-5-carboxylate reductase family.</text>
</comment>
<gene>
    <name evidence="4" type="primary">proC</name>
    <name evidence="9" type="ORF">A6J88_03750</name>
</gene>
<feature type="domain" description="Pyrroline-5-carboxylate reductase dimerisation" evidence="8">
    <location>
        <begin position="154"/>
        <end position="258"/>
    </location>
</feature>
<dbReference type="HAMAP" id="MF_01925">
    <property type="entry name" value="P5C_reductase"/>
    <property type="match status" value="1"/>
</dbReference>
<dbReference type="Pfam" id="PF03807">
    <property type="entry name" value="F420_oxidored"/>
    <property type="match status" value="1"/>
</dbReference>
<keyword evidence="4" id="KW-0963">Cytoplasm</keyword>
<dbReference type="Proteomes" id="UP000191272">
    <property type="component" value="Chromosome"/>
</dbReference>
<dbReference type="EC" id="1.5.1.2" evidence="4 5"/>
<comment type="catalytic activity">
    <reaction evidence="4">
        <text>L-proline + NAD(+) = (S)-1-pyrroline-5-carboxylate + NADH + 2 H(+)</text>
        <dbReference type="Rhea" id="RHEA:14105"/>
        <dbReference type="ChEBI" id="CHEBI:15378"/>
        <dbReference type="ChEBI" id="CHEBI:17388"/>
        <dbReference type="ChEBI" id="CHEBI:57540"/>
        <dbReference type="ChEBI" id="CHEBI:57945"/>
        <dbReference type="ChEBI" id="CHEBI:60039"/>
        <dbReference type="EC" id="1.5.1.2"/>
    </reaction>
</comment>
<feature type="domain" description="Pyrroline-5-carboxylate reductase catalytic N-terminal" evidence="7">
    <location>
        <begin position="3"/>
        <end position="90"/>
    </location>
</feature>
<evidence type="ECO:0000313" key="9">
    <source>
        <dbReference type="EMBL" id="ARC50496.1"/>
    </source>
</evidence>
<dbReference type="RefSeq" id="WP_080613619.1">
    <property type="nucleotide sequence ID" value="NZ_CP020452.2"/>
</dbReference>
<comment type="subcellular location">
    <subcellularLocation>
        <location evidence="4">Cytoplasm</location>
    </subcellularLocation>
</comment>
<evidence type="ECO:0000256" key="2">
    <source>
        <dbReference type="ARBA" id="ARBA00022857"/>
    </source>
</evidence>
<dbReference type="SUPFAM" id="SSF51735">
    <property type="entry name" value="NAD(P)-binding Rossmann-fold domains"/>
    <property type="match status" value="1"/>
</dbReference>
<evidence type="ECO:0000256" key="1">
    <source>
        <dbReference type="ARBA" id="ARBA00005525"/>
    </source>
</evidence>
<comment type="catalytic activity">
    <reaction evidence="4 6">
        <text>L-proline + NADP(+) = (S)-1-pyrroline-5-carboxylate + NADPH + 2 H(+)</text>
        <dbReference type="Rhea" id="RHEA:14109"/>
        <dbReference type="ChEBI" id="CHEBI:15378"/>
        <dbReference type="ChEBI" id="CHEBI:17388"/>
        <dbReference type="ChEBI" id="CHEBI:57783"/>
        <dbReference type="ChEBI" id="CHEBI:58349"/>
        <dbReference type="ChEBI" id="CHEBI:60039"/>
        <dbReference type="EC" id="1.5.1.2"/>
    </reaction>
</comment>
<keyword evidence="3 4" id="KW-0560">Oxidoreductase</keyword>
<dbReference type="InterPro" id="IPR028939">
    <property type="entry name" value="P5C_Rdtase_cat_N"/>
</dbReference>
<reference evidence="10" key="1">
    <citation type="submission" date="2017-03" db="EMBL/GenBank/DDBJ databases">
        <title>FDA dAtabase for Regulatory Grade micrObial Sequences (FDA-ARGOS): Supporting development and validation of Infectious Disease Dx tests.</title>
        <authorList>
            <person name="Campos J."/>
            <person name="Goldberg B."/>
            <person name="Tallon L."/>
            <person name="Sadzewicz L."/>
            <person name="Sengamalay N."/>
            <person name="Ott S."/>
            <person name="Godinez A."/>
            <person name="Nagaraj S."/>
            <person name="Vyas G."/>
            <person name="Aluvathingal J."/>
            <person name="Nadendla S."/>
            <person name="Geyer C."/>
            <person name="Nandy P."/>
            <person name="Hobson J."/>
            <person name="Sichtig H."/>
        </authorList>
    </citation>
    <scope>NUCLEOTIDE SEQUENCE [LARGE SCALE GENOMIC DNA]</scope>
    <source>
        <strain evidence="10">FDAARGOS_260</strain>
    </source>
</reference>
<dbReference type="InterPro" id="IPR053790">
    <property type="entry name" value="P5CR-like_CS"/>
</dbReference>
<dbReference type="InterPro" id="IPR036291">
    <property type="entry name" value="NAD(P)-bd_dom_sf"/>
</dbReference>
<sequence length="265" mass="27970">MNIYFLGGGNMAAAIAGGLVKQGGYCIHIANRGAEKRERLAKELNVEVSESLPELHSDDVLILAVKPQDMEAACRNVRVNGALVLSVAAGLSIDTLSRYLGGTRRIVRTMPNTPGKIGLGVSGMFAGAEVSEADRAAADRIMRSVGLTVWLGDEDKLHNITGISGSGPAYVFYLLGALQAAAQAQGFSEEDARALSLATFKGAVALAEQSGEDFAQLQQNVTSKGGTTYEAIETFKSCRVAEAIAQGVEACVKRSQEMAQQYKVV</sequence>
<dbReference type="PANTHER" id="PTHR11645:SF0">
    <property type="entry name" value="PYRROLINE-5-CARBOXYLATE REDUCTASE 3"/>
    <property type="match status" value="1"/>
</dbReference>
<evidence type="ECO:0000256" key="6">
    <source>
        <dbReference type="RuleBase" id="RU003903"/>
    </source>
</evidence>
<evidence type="ECO:0000259" key="8">
    <source>
        <dbReference type="Pfam" id="PF14748"/>
    </source>
</evidence>
<keyword evidence="2 4" id="KW-0521">NADP</keyword>
<dbReference type="Pfam" id="PF14748">
    <property type="entry name" value="P5CR_dimer"/>
    <property type="match status" value="1"/>
</dbReference>